<protein>
    <submittedName>
        <fullName evidence="1">NAD-dependent formate dehydrogenase</fullName>
    </submittedName>
</protein>
<dbReference type="RefSeq" id="WP_046479003.1">
    <property type="nucleotide sequence ID" value="NZ_LN829118.1"/>
</dbReference>
<organism evidence="1 2">
    <name type="scientific">Candidatus Filomicrobium marinum</name>
    <dbReference type="NCBI Taxonomy" id="1608628"/>
    <lineage>
        <taxon>Bacteria</taxon>
        <taxon>Pseudomonadati</taxon>
        <taxon>Pseudomonadota</taxon>
        <taxon>Alphaproteobacteria</taxon>
        <taxon>Hyphomicrobiales</taxon>
        <taxon>Hyphomicrobiaceae</taxon>
        <taxon>Filomicrobium</taxon>
    </lineage>
</organism>
<dbReference type="EMBL" id="LN829119">
    <property type="protein sequence ID" value="CPR20810.1"/>
    <property type="molecule type" value="Genomic_DNA"/>
</dbReference>
<dbReference type="KEGG" id="fil:BN1229_v1_3145"/>
<evidence type="ECO:0000313" key="1">
    <source>
        <dbReference type="EMBL" id="CPR20810.1"/>
    </source>
</evidence>
<dbReference type="Proteomes" id="UP000033187">
    <property type="component" value="Chromosome 1"/>
</dbReference>
<dbReference type="OrthoDB" id="7409377at2"/>
<sequence>MKPAEKLVMMANQIARNLAVQGEEKAVAGTATHIRMFWDPRMRAGIHAHLAAGGEGLDPTARRAIEQLPPVSYP</sequence>
<proteinExistence type="predicted"/>
<evidence type="ECO:0000313" key="2">
    <source>
        <dbReference type="Proteomes" id="UP000033187"/>
    </source>
</evidence>
<reference evidence="2" key="1">
    <citation type="submission" date="2015-02" db="EMBL/GenBank/DDBJ databases">
        <authorList>
            <person name="Chooi Y.-H."/>
        </authorList>
    </citation>
    <scope>NUCLEOTIDE SEQUENCE [LARGE SCALE GENOMIC DNA]</scope>
    <source>
        <strain evidence="2">strain Y</strain>
    </source>
</reference>
<gene>
    <name evidence="1" type="ORF">YBN1229_v1_2776</name>
</gene>
<accession>A0A0D6JH96</accession>
<keyword evidence="2" id="KW-1185">Reference proteome</keyword>
<dbReference type="InterPro" id="IPR021074">
    <property type="entry name" value="Formate_DH_dsu"/>
</dbReference>
<dbReference type="Pfam" id="PF11390">
    <property type="entry name" value="FdsD"/>
    <property type="match status" value="1"/>
</dbReference>
<dbReference type="AlphaFoldDB" id="A0A0D6JH96"/>
<dbReference type="KEGG" id="fiy:BN1229_v1_2776"/>
<name>A0A0D6JH96_9HYPH</name>